<dbReference type="PANTHER" id="PTHR12929:SF10">
    <property type="entry name" value="RIBOFLAVIN TRANSPORTER"/>
    <property type="match status" value="1"/>
</dbReference>
<name>A0A815UN65_9BILA</name>
<protein>
    <recommendedName>
        <fullName evidence="9">Riboflavin transporter</fullName>
    </recommendedName>
</protein>
<feature type="transmembrane region" description="Helical" evidence="9">
    <location>
        <begin position="290"/>
        <end position="311"/>
    </location>
</feature>
<dbReference type="SUPFAM" id="SSF103473">
    <property type="entry name" value="MFS general substrate transporter"/>
    <property type="match status" value="1"/>
</dbReference>
<accession>A0A815UN65</accession>
<feature type="transmembrane region" description="Helical" evidence="9">
    <location>
        <begin position="353"/>
        <end position="375"/>
    </location>
</feature>
<comment type="caution">
    <text evidence="10">The sequence shown here is derived from an EMBL/GenBank/DDBJ whole genome shotgun (WGS) entry which is preliminary data.</text>
</comment>
<feature type="transmembrane region" description="Helical" evidence="9">
    <location>
        <begin position="110"/>
        <end position="132"/>
    </location>
</feature>
<evidence type="ECO:0000313" key="11">
    <source>
        <dbReference type="EMBL" id="CAF4164631.1"/>
    </source>
</evidence>
<keyword evidence="5 9" id="KW-1003">Cell membrane</keyword>
<dbReference type="Proteomes" id="UP000663855">
    <property type="component" value="Unassembled WGS sequence"/>
</dbReference>
<feature type="transmembrane region" description="Helical" evidence="9">
    <location>
        <begin position="318"/>
        <end position="341"/>
    </location>
</feature>
<dbReference type="GO" id="GO:0005886">
    <property type="term" value="C:plasma membrane"/>
    <property type="evidence" value="ECO:0007669"/>
    <property type="project" value="UniProtKB-SubCell"/>
</dbReference>
<keyword evidence="4 9" id="KW-0813">Transport</keyword>
<evidence type="ECO:0000256" key="8">
    <source>
        <dbReference type="ARBA" id="ARBA00023136"/>
    </source>
</evidence>
<dbReference type="EMBL" id="CAJOBH010011683">
    <property type="protein sequence ID" value="CAF4164631.1"/>
    <property type="molecule type" value="Genomic_DNA"/>
</dbReference>
<feature type="transmembrane region" description="Helical" evidence="9">
    <location>
        <begin position="78"/>
        <end position="98"/>
    </location>
</feature>
<reference evidence="10" key="1">
    <citation type="submission" date="2021-02" db="EMBL/GenBank/DDBJ databases">
        <authorList>
            <person name="Nowell W R."/>
        </authorList>
    </citation>
    <scope>NUCLEOTIDE SEQUENCE</scope>
</reference>
<evidence type="ECO:0000256" key="3">
    <source>
        <dbReference type="ARBA" id="ARBA00006366"/>
    </source>
</evidence>
<comment type="function">
    <text evidence="9">Plasma membrane transporter mediating the uptake by cells of the water soluble vitamin B2/riboflavin that plays a key role in biochemical oxidation-reduction reactions of the carbohydrate, lipid, and amino acid metabolism.</text>
</comment>
<dbReference type="GO" id="GO:0032217">
    <property type="term" value="F:riboflavin transmembrane transporter activity"/>
    <property type="evidence" value="ECO:0007669"/>
    <property type="project" value="UniProtKB-UniRule"/>
</dbReference>
<evidence type="ECO:0000256" key="5">
    <source>
        <dbReference type="ARBA" id="ARBA00022475"/>
    </source>
</evidence>
<evidence type="ECO:0000256" key="7">
    <source>
        <dbReference type="ARBA" id="ARBA00022989"/>
    </source>
</evidence>
<organism evidence="10 12">
    <name type="scientific">Rotaria magnacalcarata</name>
    <dbReference type="NCBI Taxonomy" id="392030"/>
    <lineage>
        <taxon>Eukaryota</taxon>
        <taxon>Metazoa</taxon>
        <taxon>Spiralia</taxon>
        <taxon>Gnathifera</taxon>
        <taxon>Rotifera</taxon>
        <taxon>Eurotatoria</taxon>
        <taxon>Bdelloidea</taxon>
        <taxon>Philodinida</taxon>
        <taxon>Philodinidae</taxon>
        <taxon>Rotaria</taxon>
    </lineage>
</organism>
<feature type="transmembrane region" description="Helical" evidence="9">
    <location>
        <begin position="43"/>
        <end position="66"/>
    </location>
</feature>
<evidence type="ECO:0000256" key="4">
    <source>
        <dbReference type="ARBA" id="ARBA00022448"/>
    </source>
</evidence>
<comment type="catalytic activity">
    <reaction evidence="1 9">
        <text>riboflavin(in) = riboflavin(out)</text>
        <dbReference type="Rhea" id="RHEA:35015"/>
        <dbReference type="ChEBI" id="CHEBI:57986"/>
    </reaction>
</comment>
<feature type="transmembrane region" description="Helical" evidence="9">
    <location>
        <begin position="144"/>
        <end position="166"/>
    </location>
</feature>
<evidence type="ECO:0000256" key="1">
    <source>
        <dbReference type="ARBA" id="ARBA00000215"/>
    </source>
</evidence>
<keyword evidence="6 9" id="KW-0812">Transmembrane</keyword>
<feature type="transmembrane region" description="Helical" evidence="9">
    <location>
        <begin position="7"/>
        <end position="23"/>
    </location>
</feature>
<evidence type="ECO:0000256" key="2">
    <source>
        <dbReference type="ARBA" id="ARBA00004651"/>
    </source>
</evidence>
<dbReference type="Pfam" id="PF06237">
    <property type="entry name" value="SLC52_ribofla_tr"/>
    <property type="match status" value="1"/>
</dbReference>
<dbReference type="PANTHER" id="PTHR12929">
    <property type="entry name" value="SOLUTE CARRIER FAMILY 52"/>
    <property type="match status" value="1"/>
</dbReference>
<comment type="similarity">
    <text evidence="3 9">Belongs to the riboflavin transporter family.</text>
</comment>
<proteinExistence type="inferred from homology"/>
<dbReference type="EMBL" id="CAJNOV010013394">
    <property type="protein sequence ID" value="CAF1519871.1"/>
    <property type="molecule type" value="Genomic_DNA"/>
</dbReference>
<keyword evidence="7 9" id="KW-1133">Transmembrane helix</keyword>
<evidence type="ECO:0000313" key="10">
    <source>
        <dbReference type="EMBL" id="CAF1519871.1"/>
    </source>
</evidence>
<gene>
    <name evidence="11" type="ORF">BYL167_LOCUS22138</name>
    <name evidence="10" type="ORF">CJN711_LOCUS28327</name>
</gene>
<keyword evidence="8 9" id="KW-0472">Membrane</keyword>
<dbReference type="AlphaFoldDB" id="A0A815UN65"/>
<dbReference type="InterPro" id="IPR009357">
    <property type="entry name" value="Riboflavin_transptr"/>
</dbReference>
<evidence type="ECO:0000313" key="12">
    <source>
        <dbReference type="Proteomes" id="UP000663855"/>
    </source>
</evidence>
<comment type="subcellular location">
    <subcellularLocation>
        <location evidence="2 9">Cell membrane</location>
        <topology evidence="2 9">Multi-pass membrane protein</topology>
    </subcellularLocation>
</comment>
<feature type="transmembrane region" description="Helical" evidence="9">
    <location>
        <begin position="387"/>
        <end position="411"/>
    </location>
</feature>
<dbReference type="InterPro" id="IPR036259">
    <property type="entry name" value="MFS_trans_sf"/>
</dbReference>
<feature type="transmembrane region" description="Helical" evidence="9">
    <location>
        <begin position="260"/>
        <end position="284"/>
    </location>
</feature>
<evidence type="ECO:0000256" key="6">
    <source>
        <dbReference type="ARBA" id="ARBA00022692"/>
    </source>
</evidence>
<evidence type="ECO:0000256" key="9">
    <source>
        <dbReference type="RuleBase" id="RU368035"/>
    </source>
</evidence>
<dbReference type="Proteomes" id="UP000681967">
    <property type="component" value="Unassembled WGS sequence"/>
</dbReference>
<sequence length="429" mass="48223">MQHDSSFYLTAIFLIIFALSTWLDVNGVWVELPLIVNQAPEGWALPSYLTLAIAFSNIGPLFIMLLKVCFKERLNERIFIYIEILVGIISCALIAEYWKTTHFFAGRQRSVILLILVFLLGTLDTTSTVTYADYMKRYDSKLLNALYLGESLTSLLPSILATVQGVGGEPICRENATYPEYSSPRFSVQIYFWIFVGIILLSFFAFLILEFSNVSKSHRIALPHDTTPQPTTYELSMRLEPKSVPVIVSSSMTKKGYHTLLFIGFSSSIILFGILPSIGTYAVLPYSQRAYYISSIILPISNPLSVLIGLFMRSILKFVSIFILFVFAVLASSYVIVVAFLSPCPPLHDTTGGAILVIGCYFLAYLIFYYVRLVIGNRIRQEYQRNSGLFWLGAASQMGSLVGAIPMYILVNISNLFKSRYPCQSYCIN</sequence>
<feature type="transmembrane region" description="Helical" evidence="9">
    <location>
        <begin position="186"/>
        <end position="209"/>
    </location>
</feature>